<evidence type="ECO:0000256" key="3">
    <source>
        <dbReference type="ARBA" id="ARBA00011160"/>
    </source>
</evidence>
<evidence type="ECO:0000256" key="14">
    <source>
        <dbReference type="SAM" id="Phobius"/>
    </source>
</evidence>
<evidence type="ECO:0000256" key="6">
    <source>
        <dbReference type="ARBA" id="ARBA00022519"/>
    </source>
</evidence>
<dbReference type="InterPro" id="IPR003838">
    <property type="entry name" value="ABC3_permease_C"/>
</dbReference>
<comment type="similarity">
    <text evidence="2 12">Belongs to the ABC-4 integral membrane protein family. FtsX subfamily.</text>
</comment>
<feature type="domain" description="FtsX extracellular" evidence="16">
    <location>
        <begin position="100"/>
        <end position="191"/>
    </location>
</feature>
<feature type="transmembrane region" description="Helical" evidence="14">
    <location>
        <begin position="306"/>
        <end position="330"/>
    </location>
</feature>
<keyword evidence="7 12" id="KW-0132">Cell division</keyword>
<feature type="compositionally biased region" description="Basic and acidic residues" evidence="13">
    <location>
        <begin position="13"/>
        <end position="31"/>
    </location>
</feature>
<evidence type="ECO:0000256" key="13">
    <source>
        <dbReference type="SAM" id="MobiDB-lite"/>
    </source>
</evidence>
<evidence type="ECO:0000313" key="18">
    <source>
        <dbReference type="Proteomes" id="UP000629025"/>
    </source>
</evidence>
<feature type="domain" description="ABC3 transporter permease C-terminal" evidence="15">
    <location>
        <begin position="215"/>
        <end position="332"/>
    </location>
</feature>
<evidence type="ECO:0000256" key="1">
    <source>
        <dbReference type="ARBA" id="ARBA00004429"/>
    </source>
</evidence>
<feature type="transmembrane region" description="Helical" evidence="14">
    <location>
        <begin position="213"/>
        <end position="232"/>
    </location>
</feature>
<organism evidence="17 18">
    <name type="scientific">Marinobacterium zhoushanense</name>
    <dbReference type="NCBI Taxonomy" id="1679163"/>
    <lineage>
        <taxon>Bacteria</taxon>
        <taxon>Pseudomonadati</taxon>
        <taxon>Pseudomonadota</taxon>
        <taxon>Gammaproteobacteria</taxon>
        <taxon>Oceanospirillales</taxon>
        <taxon>Oceanospirillaceae</taxon>
        <taxon>Marinobacterium</taxon>
    </lineage>
</organism>
<evidence type="ECO:0000259" key="16">
    <source>
        <dbReference type="Pfam" id="PF18075"/>
    </source>
</evidence>
<keyword evidence="5 12" id="KW-1003">Cell membrane</keyword>
<dbReference type="Proteomes" id="UP000629025">
    <property type="component" value="Unassembled WGS sequence"/>
</dbReference>
<evidence type="ECO:0000256" key="2">
    <source>
        <dbReference type="ARBA" id="ARBA00007379"/>
    </source>
</evidence>
<keyword evidence="11 12" id="KW-0131">Cell cycle</keyword>
<dbReference type="InterPro" id="IPR047590">
    <property type="entry name" value="FtsX_proteobact-type"/>
</dbReference>
<gene>
    <name evidence="17" type="ORF">GCM10011352_38960</name>
</gene>
<feature type="region of interest" description="Disordered" evidence="13">
    <location>
        <begin position="1"/>
        <end position="31"/>
    </location>
</feature>
<dbReference type="PANTHER" id="PTHR47755:SF1">
    <property type="entry name" value="CELL DIVISION PROTEIN FTSX"/>
    <property type="match status" value="1"/>
</dbReference>
<proteinExistence type="inferred from homology"/>
<evidence type="ECO:0000313" key="17">
    <source>
        <dbReference type="EMBL" id="GGC08810.1"/>
    </source>
</evidence>
<feature type="transmembrane region" description="Helical" evidence="14">
    <location>
        <begin position="62"/>
        <end position="85"/>
    </location>
</feature>
<evidence type="ECO:0000259" key="15">
    <source>
        <dbReference type="Pfam" id="PF02687"/>
    </source>
</evidence>
<sequence>MATEPRQHQGASRRAESPRRSDAPRRGAEQHRIGLADRSRGWLRHHIEVARQALLRLWSTPLASLMTLAVLAIALALPGFIFTALKNVDQLTAGLDTDPHISLYLDVSLSDERIDSFSRELLLRDDLASVELISRDKGLEDFKAYTRFDDLLEFFDSNPLPAVITLIPRHDDPAQLQVLQQKLAALPEVEEARLDLEWVRRLGAFMALAERSAWVLGGLLALTVLLVVGNTVRMTIESRRDEILVSKMVGATDAWVRRPFLYSGVWFGAFGALLAWLLAQLALALISEPVQALAALYLNGYVVQGLGPVESLALLLIGILLGLGGAWLAVGRHLRDIEPG</sequence>
<keyword evidence="10 12" id="KW-0472">Membrane</keyword>
<dbReference type="PANTHER" id="PTHR47755">
    <property type="entry name" value="CELL DIVISION PROTEIN FTSX"/>
    <property type="match status" value="1"/>
</dbReference>
<evidence type="ECO:0000256" key="11">
    <source>
        <dbReference type="ARBA" id="ARBA00023306"/>
    </source>
</evidence>
<feature type="transmembrane region" description="Helical" evidence="14">
    <location>
        <begin position="265"/>
        <end position="286"/>
    </location>
</feature>
<keyword evidence="9 14" id="KW-1133">Transmembrane helix</keyword>
<dbReference type="InterPro" id="IPR004513">
    <property type="entry name" value="FtsX"/>
</dbReference>
<dbReference type="PIRSF" id="PIRSF003097">
    <property type="entry name" value="FtsX"/>
    <property type="match status" value="1"/>
</dbReference>
<keyword evidence="6 12" id="KW-0997">Cell inner membrane</keyword>
<evidence type="ECO:0000256" key="4">
    <source>
        <dbReference type="ARBA" id="ARBA00021907"/>
    </source>
</evidence>
<comment type="subcellular location">
    <subcellularLocation>
        <location evidence="1">Cell inner membrane</location>
        <topology evidence="1">Multi-pass membrane protein</topology>
    </subcellularLocation>
</comment>
<accession>A0ABQ1KVH4</accession>
<evidence type="ECO:0000256" key="10">
    <source>
        <dbReference type="ARBA" id="ARBA00023136"/>
    </source>
</evidence>
<name>A0ABQ1KVH4_9GAMM</name>
<dbReference type="Pfam" id="PF02687">
    <property type="entry name" value="FtsX"/>
    <property type="match status" value="1"/>
</dbReference>
<keyword evidence="18" id="KW-1185">Reference proteome</keyword>
<dbReference type="Pfam" id="PF18075">
    <property type="entry name" value="FtsX_ECD"/>
    <property type="match status" value="1"/>
</dbReference>
<evidence type="ECO:0000256" key="8">
    <source>
        <dbReference type="ARBA" id="ARBA00022692"/>
    </source>
</evidence>
<evidence type="ECO:0000256" key="12">
    <source>
        <dbReference type="PIRNR" id="PIRNR003097"/>
    </source>
</evidence>
<dbReference type="GO" id="GO:0051301">
    <property type="term" value="P:cell division"/>
    <property type="evidence" value="ECO:0007669"/>
    <property type="project" value="UniProtKB-KW"/>
</dbReference>
<evidence type="ECO:0000256" key="9">
    <source>
        <dbReference type="ARBA" id="ARBA00022989"/>
    </source>
</evidence>
<dbReference type="InterPro" id="IPR040690">
    <property type="entry name" value="FtsX_ECD"/>
</dbReference>
<dbReference type="NCBIfam" id="TIGR00439">
    <property type="entry name" value="FtsX_Gneg"/>
    <property type="match status" value="1"/>
</dbReference>
<comment type="subunit">
    <text evidence="3">Forms a membrane-associated complex with FtsE.</text>
</comment>
<keyword evidence="8 14" id="KW-0812">Transmembrane</keyword>
<comment type="function">
    <text evidence="12">Part of the ABC transporter FtsEX involved in cellular division.</text>
</comment>
<dbReference type="Gene3D" id="3.30.70.3040">
    <property type="match status" value="1"/>
</dbReference>
<comment type="caution">
    <text evidence="17">The sequence shown here is derived from an EMBL/GenBank/DDBJ whole genome shotgun (WGS) entry which is preliminary data.</text>
</comment>
<dbReference type="RefSeq" id="WP_188751482.1">
    <property type="nucleotide sequence ID" value="NZ_BMIJ01000009.1"/>
</dbReference>
<evidence type="ECO:0000256" key="5">
    <source>
        <dbReference type="ARBA" id="ARBA00022475"/>
    </source>
</evidence>
<protein>
    <recommendedName>
        <fullName evidence="4 12">Cell division protein FtsX</fullName>
    </recommendedName>
</protein>
<reference evidence="18" key="1">
    <citation type="journal article" date="2019" name="Int. J. Syst. Evol. Microbiol.">
        <title>The Global Catalogue of Microorganisms (GCM) 10K type strain sequencing project: providing services to taxonomists for standard genome sequencing and annotation.</title>
        <authorList>
            <consortium name="The Broad Institute Genomics Platform"/>
            <consortium name="The Broad Institute Genome Sequencing Center for Infectious Disease"/>
            <person name="Wu L."/>
            <person name="Ma J."/>
        </authorList>
    </citation>
    <scope>NUCLEOTIDE SEQUENCE [LARGE SCALE GENOMIC DNA]</scope>
    <source>
        <strain evidence="18">CGMCC 1.15341</strain>
    </source>
</reference>
<evidence type="ECO:0000256" key="7">
    <source>
        <dbReference type="ARBA" id="ARBA00022618"/>
    </source>
</evidence>
<dbReference type="EMBL" id="BMIJ01000009">
    <property type="protein sequence ID" value="GGC08810.1"/>
    <property type="molecule type" value="Genomic_DNA"/>
</dbReference>